<proteinExistence type="predicted"/>
<feature type="chain" id="PRO_5013178471" description="DUF2911 domain-containing protein" evidence="1">
    <location>
        <begin position="20"/>
        <end position="187"/>
    </location>
</feature>
<dbReference type="EMBL" id="FRBY01000004">
    <property type="protein sequence ID" value="SHM37025.1"/>
    <property type="molecule type" value="Genomic_DNA"/>
</dbReference>
<evidence type="ECO:0000313" key="3">
    <source>
        <dbReference type="Proteomes" id="UP000184121"/>
    </source>
</evidence>
<dbReference type="RefSeq" id="WP_072973759.1">
    <property type="nucleotide sequence ID" value="NZ_FRBY01000004.1"/>
</dbReference>
<evidence type="ECO:0000313" key="2">
    <source>
        <dbReference type="EMBL" id="SHM37025.1"/>
    </source>
</evidence>
<keyword evidence="3" id="KW-1185">Reference proteome</keyword>
<dbReference type="AlphaFoldDB" id="A0A1M7I8J7"/>
<sequence length="187" mass="20568">MKKLCLLAVILFTAVTVQAQDVVKFAPLDASPVDISYFPNKAVKFKKTDNPSPSIKVTYARPSVKGRVIFGDLIKYGEVWRVGANENTEIKFYKPATINGVAVPAGTYSLFAIPEKDKWTIIINKELDLWGGYAYDESKDLVRVSVPVKPVSTTIEALSIAFTTQGAVTNLVIGWDKTTVELPITIK</sequence>
<dbReference type="Proteomes" id="UP000184121">
    <property type="component" value="Unassembled WGS sequence"/>
</dbReference>
<dbReference type="STRING" id="29534.SAMN05444366_3060"/>
<dbReference type="Pfam" id="PF11138">
    <property type="entry name" value="DUF2911"/>
    <property type="match status" value="1"/>
</dbReference>
<keyword evidence="1" id="KW-0732">Signal</keyword>
<organism evidence="2 3">
    <name type="scientific">Flavobacterium saccharophilum</name>
    <dbReference type="NCBI Taxonomy" id="29534"/>
    <lineage>
        <taxon>Bacteria</taxon>
        <taxon>Pseudomonadati</taxon>
        <taxon>Bacteroidota</taxon>
        <taxon>Flavobacteriia</taxon>
        <taxon>Flavobacteriales</taxon>
        <taxon>Flavobacteriaceae</taxon>
        <taxon>Flavobacterium</taxon>
    </lineage>
</organism>
<dbReference type="InterPro" id="IPR021314">
    <property type="entry name" value="DUF2911"/>
</dbReference>
<evidence type="ECO:0008006" key="4">
    <source>
        <dbReference type="Google" id="ProtNLM"/>
    </source>
</evidence>
<feature type="signal peptide" evidence="1">
    <location>
        <begin position="1"/>
        <end position="19"/>
    </location>
</feature>
<accession>A0A1M7I8J7</accession>
<gene>
    <name evidence="2" type="ORF">SAMN05444366_3060</name>
</gene>
<name>A0A1M7I8J7_9FLAO</name>
<dbReference type="OrthoDB" id="187854at2"/>
<evidence type="ECO:0000256" key="1">
    <source>
        <dbReference type="SAM" id="SignalP"/>
    </source>
</evidence>
<reference evidence="3" key="1">
    <citation type="submission" date="2016-11" db="EMBL/GenBank/DDBJ databases">
        <authorList>
            <person name="Varghese N."/>
            <person name="Submissions S."/>
        </authorList>
    </citation>
    <scope>NUCLEOTIDE SEQUENCE [LARGE SCALE GENOMIC DNA]</scope>
    <source>
        <strain evidence="3">DSM 1811</strain>
    </source>
</reference>
<protein>
    <recommendedName>
        <fullName evidence="4">DUF2911 domain-containing protein</fullName>
    </recommendedName>
</protein>